<dbReference type="RefSeq" id="WP_052353358.1">
    <property type="nucleotide sequence ID" value="NZ_DUIH01000003.1"/>
</dbReference>
<keyword evidence="4" id="KW-0479">Metal-binding</keyword>
<sequence length="249" mass="28225">MLFNYGGKVDVSTIDWYGRSATVVFFRGCQMRCIYCHNRHLLEGRVLEDTEAIRTHLEDASMLVGAVVFCGGEPTLQREALVELSRIAREIGLDVGLNTNGLRPQVVRELKEARLLDFVSVDVKAPLERPELYGRICLPDAPERWREVGAQWCERVKECLELLDGTIEAEVRTTLFESLLSPEYVGEIARWLSEHGVRATYVLQQGMPVAGFAEPSPTREHMEACARSALLYLDEVVVRDTEGERVMRR</sequence>
<dbReference type="InterPro" id="IPR013785">
    <property type="entry name" value="Aldolase_TIM"/>
</dbReference>
<dbReference type="NCBIfam" id="TIGR02495">
    <property type="entry name" value="NrdG2"/>
    <property type="match status" value="1"/>
</dbReference>
<keyword evidence="3" id="KW-0949">S-adenosyl-L-methionine</keyword>
<accession>A0A832VWT5</accession>
<name>A0A832VWT5_9EURY</name>
<reference evidence="8" key="1">
    <citation type="journal article" date="2020" name="bioRxiv">
        <title>A rank-normalized archaeal taxonomy based on genome phylogeny resolves widespread incomplete and uneven classifications.</title>
        <authorList>
            <person name="Rinke C."/>
            <person name="Chuvochina M."/>
            <person name="Mussig A.J."/>
            <person name="Chaumeil P.-A."/>
            <person name="Waite D.W."/>
            <person name="Whitman W.B."/>
            <person name="Parks D.H."/>
            <person name="Hugenholtz P."/>
        </authorList>
    </citation>
    <scope>NUCLEOTIDE SEQUENCE</scope>
    <source>
        <strain evidence="8">UBA12518</strain>
    </source>
</reference>
<evidence type="ECO:0000259" key="7">
    <source>
        <dbReference type="PROSITE" id="PS51918"/>
    </source>
</evidence>
<evidence type="ECO:0000313" key="9">
    <source>
        <dbReference type="Proteomes" id="UP000600363"/>
    </source>
</evidence>
<dbReference type="GO" id="GO:0046872">
    <property type="term" value="F:metal ion binding"/>
    <property type="evidence" value="ECO:0007669"/>
    <property type="project" value="UniProtKB-KW"/>
</dbReference>
<dbReference type="SUPFAM" id="SSF102114">
    <property type="entry name" value="Radical SAM enzymes"/>
    <property type="match status" value="1"/>
</dbReference>
<keyword evidence="6" id="KW-0411">Iron-sulfur</keyword>
<dbReference type="SFLD" id="SFLDS00029">
    <property type="entry name" value="Radical_SAM"/>
    <property type="match status" value="1"/>
</dbReference>
<evidence type="ECO:0000256" key="6">
    <source>
        <dbReference type="ARBA" id="ARBA00023014"/>
    </source>
</evidence>
<dbReference type="InterPro" id="IPR012840">
    <property type="entry name" value="NrdG2"/>
</dbReference>
<dbReference type="SFLD" id="SFLDG01094">
    <property type="entry name" value="Uncharacterised_Radical_SAM_Su"/>
    <property type="match status" value="1"/>
</dbReference>
<dbReference type="PANTHER" id="PTHR30352:SF5">
    <property type="entry name" value="PYRUVATE FORMATE-LYASE 1-ACTIVATING ENZYME"/>
    <property type="match status" value="1"/>
</dbReference>
<dbReference type="InterPro" id="IPR007197">
    <property type="entry name" value="rSAM"/>
</dbReference>
<comment type="caution">
    <text evidence="8">The sequence shown here is derived from an EMBL/GenBank/DDBJ whole genome shotgun (WGS) entry which is preliminary data.</text>
</comment>
<comment type="cofactor">
    <cofactor evidence="1">
        <name>[4Fe-4S] cluster</name>
        <dbReference type="ChEBI" id="CHEBI:49883"/>
    </cofactor>
</comment>
<dbReference type="Pfam" id="PF04055">
    <property type="entry name" value="Radical_SAM"/>
    <property type="match status" value="1"/>
</dbReference>
<dbReference type="PANTHER" id="PTHR30352">
    <property type="entry name" value="PYRUVATE FORMATE-LYASE-ACTIVATING ENZYME"/>
    <property type="match status" value="1"/>
</dbReference>
<dbReference type="CDD" id="cd01335">
    <property type="entry name" value="Radical_SAM"/>
    <property type="match status" value="1"/>
</dbReference>
<feature type="domain" description="Radical SAM core" evidence="7">
    <location>
        <begin position="15"/>
        <end position="245"/>
    </location>
</feature>
<evidence type="ECO:0000256" key="4">
    <source>
        <dbReference type="ARBA" id="ARBA00022723"/>
    </source>
</evidence>
<dbReference type="InterPro" id="IPR058240">
    <property type="entry name" value="rSAM_sf"/>
</dbReference>
<gene>
    <name evidence="8" type="ORF">HA299_00885</name>
</gene>
<evidence type="ECO:0000256" key="2">
    <source>
        <dbReference type="ARBA" id="ARBA00022485"/>
    </source>
</evidence>
<dbReference type="AlphaFoldDB" id="A0A832VWT5"/>
<evidence type="ECO:0000256" key="1">
    <source>
        <dbReference type="ARBA" id="ARBA00001966"/>
    </source>
</evidence>
<dbReference type="GO" id="GO:0051539">
    <property type="term" value="F:4 iron, 4 sulfur cluster binding"/>
    <property type="evidence" value="ECO:0007669"/>
    <property type="project" value="UniProtKB-KW"/>
</dbReference>
<dbReference type="Gene3D" id="3.20.20.70">
    <property type="entry name" value="Aldolase class I"/>
    <property type="match status" value="1"/>
</dbReference>
<evidence type="ECO:0000256" key="5">
    <source>
        <dbReference type="ARBA" id="ARBA00023004"/>
    </source>
</evidence>
<organism evidence="8 9">
    <name type="scientific">Methermicoccus shengliensis</name>
    <dbReference type="NCBI Taxonomy" id="660064"/>
    <lineage>
        <taxon>Archaea</taxon>
        <taxon>Methanobacteriati</taxon>
        <taxon>Methanobacteriota</taxon>
        <taxon>Stenosarchaea group</taxon>
        <taxon>Methanomicrobia</taxon>
        <taxon>Methanosarcinales</taxon>
        <taxon>Methermicoccaceae</taxon>
        <taxon>Methermicoccus</taxon>
    </lineage>
</organism>
<dbReference type="EMBL" id="DUIH01000003">
    <property type="protein sequence ID" value="HIH69168.1"/>
    <property type="molecule type" value="Genomic_DNA"/>
</dbReference>
<evidence type="ECO:0000256" key="3">
    <source>
        <dbReference type="ARBA" id="ARBA00022691"/>
    </source>
</evidence>
<protein>
    <submittedName>
        <fullName evidence="8">Anaerobic ribonucleoside-triphosphate reductase activating protein</fullName>
    </submittedName>
</protein>
<dbReference type="Proteomes" id="UP000600363">
    <property type="component" value="Unassembled WGS sequence"/>
</dbReference>
<proteinExistence type="predicted"/>
<keyword evidence="2" id="KW-0004">4Fe-4S</keyword>
<dbReference type="InterPro" id="IPR034457">
    <property type="entry name" value="Organic_radical-activating"/>
</dbReference>
<dbReference type="GO" id="GO:0003824">
    <property type="term" value="F:catalytic activity"/>
    <property type="evidence" value="ECO:0007669"/>
    <property type="project" value="InterPro"/>
</dbReference>
<evidence type="ECO:0000313" key="8">
    <source>
        <dbReference type="EMBL" id="HIH69168.1"/>
    </source>
</evidence>
<keyword evidence="5" id="KW-0408">Iron</keyword>
<dbReference type="PROSITE" id="PS51918">
    <property type="entry name" value="RADICAL_SAM"/>
    <property type="match status" value="1"/>
</dbReference>